<protein>
    <submittedName>
        <fullName evidence="2">Uncharacterized protein</fullName>
    </submittedName>
</protein>
<organism evidence="2 3">
    <name type="scientific">Novosphingobium nitrogenifigens DSM 19370</name>
    <dbReference type="NCBI Taxonomy" id="983920"/>
    <lineage>
        <taxon>Bacteria</taxon>
        <taxon>Pseudomonadati</taxon>
        <taxon>Pseudomonadota</taxon>
        <taxon>Alphaproteobacteria</taxon>
        <taxon>Sphingomonadales</taxon>
        <taxon>Sphingomonadaceae</taxon>
        <taxon>Novosphingobium</taxon>
    </lineage>
</organism>
<evidence type="ECO:0000313" key="2">
    <source>
        <dbReference type="EMBL" id="EGD57656.1"/>
    </source>
</evidence>
<name>F1ZCK7_9SPHN</name>
<comment type="caution">
    <text evidence="2">The sequence shown here is derived from an EMBL/GenBank/DDBJ whole genome shotgun (WGS) entry which is preliminary data.</text>
</comment>
<evidence type="ECO:0000256" key="1">
    <source>
        <dbReference type="SAM" id="Phobius"/>
    </source>
</evidence>
<dbReference type="InParanoid" id="F1ZCK7"/>
<keyword evidence="3" id="KW-1185">Reference proteome</keyword>
<keyword evidence="1" id="KW-0472">Membrane</keyword>
<dbReference type="HOGENOM" id="CLU_3236792_0_0_5"/>
<evidence type="ECO:0000313" key="3">
    <source>
        <dbReference type="Proteomes" id="UP000004728"/>
    </source>
</evidence>
<dbReference type="EMBL" id="AEWJ01000054">
    <property type="protein sequence ID" value="EGD57656.1"/>
    <property type="molecule type" value="Genomic_DNA"/>
</dbReference>
<keyword evidence="1" id="KW-1133">Transmembrane helix</keyword>
<keyword evidence="1" id="KW-0812">Transmembrane</keyword>
<dbReference type="Proteomes" id="UP000004728">
    <property type="component" value="Unassembled WGS sequence"/>
</dbReference>
<reference evidence="2 3" key="1">
    <citation type="journal article" date="2012" name="J. Bacteriol.">
        <title>Draft Genome Sequence of Novosphingobium nitrogenifigens Y88T.</title>
        <authorList>
            <person name="Strabala T.J."/>
            <person name="Macdonald L."/>
            <person name="Liu V."/>
            <person name="Smit A.M."/>
        </authorList>
    </citation>
    <scope>NUCLEOTIDE SEQUENCE [LARGE SCALE GENOMIC DNA]</scope>
    <source>
        <strain evidence="2 3">DSM 19370</strain>
    </source>
</reference>
<gene>
    <name evidence="2" type="ORF">Y88_2982</name>
</gene>
<sequence length="43" mass="4948">MAYKDIFIWRKAYKVFVISSPGFPVPFVARFAAPRLDRGVWSG</sequence>
<feature type="transmembrane region" description="Helical" evidence="1">
    <location>
        <begin position="12"/>
        <end position="33"/>
    </location>
</feature>
<dbReference type="AlphaFoldDB" id="F1ZCK7"/>
<proteinExistence type="predicted"/>
<dbReference type="STRING" id="983920.Y88_2982"/>
<accession>F1ZCK7</accession>